<dbReference type="InterPro" id="IPR004839">
    <property type="entry name" value="Aminotransferase_I/II_large"/>
</dbReference>
<dbReference type="SUPFAM" id="SSF46785">
    <property type="entry name" value="Winged helix' DNA-binding domain"/>
    <property type="match status" value="1"/>
</dbReference>
<dbReference type="SMART" id="SM00345">
    <property type="entry name" value="HTH_GNTR"/>
    <property type="match status" value="1"/>
</dbReference>
<evidence type="ECO:0000256" key="5">
    <source>
        <dbReference type="ARBA" id="ARBA00023163"/>
    </source>
</evidence>
<name>A0ABU5EFJ2_9PROT</name>
<dbReference type="InterPro" id="IPR051446">
    <property type="entry name" value="HTH_trans_reg/aminotransferase"/>
</dbReference>
<evidence type="ECO:0000313" key="9">
    <source>
        <dbReference type="Proteomes" id="UP001279642"/>
    </source>
</evidence>
<organism evidence="8 9">
    <name type="scientific">Dongia soli</name>
    <dbReference type="NCBI Taxonomy" id="600628"/>
    <lineage>
        <taxon>Bacteria</taxon>
        <taxon>Pseudomonadati</taxon>
        <taxon>Pseudomonadota</taxon>
        <taxon>Alphaproteobacteria</taxon>
        <taxon>Rhodospirillales</taxon>
        <taxon>Dongiaceae</taxon>
        <taxon>Dongia</taxon>
    </lineage>
</organism>
<dbReference type="InterPro" id="IPR036388">
    <property type="entry name" value="WH-like_DNA-bd_sf"/>
</dbReference>
<evidence type="ECO:0000259" key="7">
    <source>
        <dbReference type="PROSITE" id="PS50949"/>
    </source>
</evidence>
<keyword evidence="3" id="KW-0805">Transcription regulation</keyword>
<keyword evidence="2" id="KW-0663">Pyridoxal phosphate</keyword>
<dbReference type="Pfam" id="PF00392">
    <property type="entry name" value="GntR"/>
    <property type="match status" value="1"/>
</dbReference>
<dbReference type="InterPro" id="IPR036390">
    <property type="entry name" value="WH_DNA-bd_sf"/>
</dbReference>
<feature type="compositionally biased region" description="Basic and acidic residues" evidence="6">
    <location>
        <begin position="105"/>
        <end position="116"/>
    </location>
</feature>
<dbReference type="PROSITE" id="PS50949">
    <property type="entry name" value="HTH_GNTR"/>
    <property type="match status" value="1"/>
</dbReference>
<dbReference type="CDD" id="cd00609">
    <property type="entry name" value="AAT_like"/>
    <property type="match status" value="1"/>
</dbReference>
<feature type="region of interest" description="Disordered" evidence="6">
    <location>
        <begin position="93"/>
        <end position="131"/>
    </location>
</feature>
<evidence type="ECO:0000256" key="1">
    <source>
        <dbReference type="ARBA" id="ARBA00005384"/>
    </source>
</evidence>
<accession>A0ABU5EFJ2</accession>
<proteinExistence type="inferred from homology"/>
<dbReference type="Gene3D" id="1.10.10.10">
    <property type="entry name" value="Winged helix-like DNA-binding domain superfamily/Winged helix DNA-binding domain"/>
    <property type="match status" value="1"/>
</dbReference>
<keyword evidence="9" id="KW-1185">Reference proteome</keyword>
<dbReference type="InterPro" id="IPR015424">
    <property type="entry name" value="PyrdxlP-dep_Trfase"/>
</dbReference>
<dbReference type="PANTHER" id="PTHR46577:SF1">
    <property type="entry name" value="HTH-TYPE TRANSCRIPTIONAL REGULATORY PROTEIN GABR"/>
    <property type="match status" value="1"/>
</dbReference>
<sequence>MGHASHAYLFHLETDKSVTLQAQLRRRLVSAILDGQIPAGSALPSCRSLARSLKIARNTVVLTYQDLVEEGYLVSRQRSGFFVNPDILRNRAGPAARSTVNNAPVKDDDQRPDWQGRMKRHPSQQHSTVKPMNWADQPYPFIYGQVDQNIFPLSAWRECSRQALSIDSVREWSKDRFTEDDPKLVEQIRTRLLPRRGILASPDEILVTVGAQNALYLLASLLFDARTRFGIEDPGYTDARNIAALRTEHVVGLDVDREGLVVDDSALAGSDYVYVTPSHQFPTTVTMSLARRRGLLAAARRDDFIIIEDDYESEISHTGTPQPALKSLDSQDRVIFIASLSKTLAPGLRFGYMVGPKPLIREARALRRLMLRHPAANNQRTVALFLADGHYDGLLRRLCHAYRDRLLEATAALGKYLPEFSVNAAAGGAALWIKGPPRLDMAAVEAEALKRGVVIESGGIHFHRTDRHPAERIRYCRLGVSSIPIERIEPGIKILAQIVREKLAQS</sequence>
<evidence type="ECO:0000256" key="3">
    <source>
        <dbReference type="ARBA" id="ARBA00023015"/>
    </source>
</evidence>
<evidence type="ECO:0000256" key="6">
    <source>
        <dbReference type="SAM" id="MobiDB-lite"/>
    </source>
</evidence>
<dbReference type="Proteomes" id="UP001279642">
    <property type="component" value="Unassembled WGS sequence"/>
</dbReference>
<dbReference type="Gene3D" id="3.40.640.10">
    <property type="entry name" value="Type I PLP-dependent aspartate aminotransferase-like (Major domain)"/>
    <property type="match status" value="1"/>
</dbReference>
<dbReference type="RefSeq" id="WP_320510249.1">
    <property type="nucleotide sequence ID" value="NZ_JAXCLW010000008.1"/>
</dbReference>
<feature type="domain" description="HTH gntR-type" evidence="7">
    <location>
        <begin position="18"/>
        <end position="86"/>
    </location>
</feature>
<dbReference type="GO" id="GO:0008483">
    <property type="term" value="F:transaminase activity"/>
    <property type="evidence" value="ECO:0007669"/>
    <property type="project" value="UniProtKB-KW"/>
</dbReference>
<evidence type="ECO:0000256" key="4">
    <source>
        <dbReference type="ARBA" id="ARBA00023125"/>
    </source>
</evidence>
<keyword evidence="8" id="KW-0808">Transferase</keyword>
<reference evidence="8 9" key="1">
    <citation type="journal article" date="2016" name="Antonie Van Leeuwenhoek">
        <title>Dongia soli sp. nov., isolated from soil from Dokdo, Korea.</title>
        <authorList>
            <person name="Kim D.U."/>
            <person name="Lee H."/>
            <person name="Kim H."/>
            <person name="Kim S.G."/>
            <person name="Ka J.O."/>
        </authorList>
    </citation>
    <scope>NUCLEOTIDE SEQUENCE [LARGE SCALE GENOMIC DNA]</scope>
    <source>
        <strain evidence="8 9">D78</strain>
    </source>
</reference>
<dbReference type="InterPro" id="IPR000524">
    <property type="entry name" value="Tscrpt_reg_HTH_GntR"/>
</dbReference>
<keyword evidence="8" id="KW-0032">Aminotransferase</keyword>
<keyword evidence="4" id="KW-0238">DNA-binding</keyword>
<protein>
    <submittedName>
        <fullName evidence="8">PLP-dependent aminotransferase family protein</fullName>
    </submittedName>
</protein>
<comment type="similarity">
    <text evidence="1">In the C-terminal section; belongs to the class-I pyridoxal-phosphate-dependent aminotransferase family.</text>
</comment>
<comment type="caution">
    <text evidence="8">The sequence shown here is derived from an EMBL/GenBank/DDBJ whole genome shotgun (WGS) entry which is preliminary data.</text>
</comment>
<dbReference type="Pfam" id="PF00155">
    <property type="entry name" value="Aminotran_1_2"/>
    <property type="match status" value="1"/>
</dbReference>
<evidence type="ECO:0000313" key="8">
    <source>
        <dbReference type="EMBL" id="MDY0885175.1"/>
    </source>
</evidence>
<dbReference type="EMBL" id="JAXCLW010000008">
    <property type="protein sequence ID" value="MDY0885175.1"/>
    <property type="molecule type" value="Genomic_DNA"/>
</dbReference>
<evidence type="ECO:0000256" key="2">
    <source>
        <dbReference type="ARBA" id="ARBA00022898"/>
    </source>
</evidence>
<keyword evidence="5" id="KW-0804">Transcription</keyword>
<dbReference type="InterPro" id="IPR015421">
    <property type="entry name" value="PyrdxlP-dep_Trfase_major"/>
</dbReference>
<dbReference type="SUPFAM" id="SSF53383">
    <property type="entry name" value="PLP-dependent transferases"/>
    <property type="match status" value="1"/>
</dbReference>
<dbReference type="PANTHER" id="PTHR46577">
    <property type="entry name" value="HTH-TYPE TRANSCRIPTIONAL REGULATORY PROTEIN GABR"/>
    <property type="match status" value="1"/>
</dbReference>
<dbReference type="CDD" id="cd07377">
    <property type="entry name" value="WHTH_GntR"/>
    <property type="match status" value="1"/>
</dbReference>
<gene>
    <name evidence="8" type="ORF">SMD27_20205</name>
</gene>